<dbReference type="RefSeq" id="XP_016585628.1">
    <property type="nucleotide sequence ID" value="XM_016731382.1"/>
</dbReference>
<dbReference type="Proteomes" id="UP000033710">
    <property type="component" value="Unassembled WGS sequence"/>
</dbReference>
<organism evidence="2 3">
    <name type="scientific">Sporothrix schenckii 1099-18</name>
    <dbReference type="NCBI Taxonomy" id="1397361"/>
    <lineage>
        <taxon>Eukaryota</taxon>
        <taxon>Fungi</taxon>
        <taxon>Dikarya</taxon>
        <taxon>Ascomycota</taxon>
        <taxon>Pezizomycotina</taxon>
        <taxon>Sordariomycetes</taxon>
        <taxon>Sordariomycetidae</taxon>
        <taxon>Ophiostomatales</taxon>
        <taxon>Ophiostomataceae</taxon>
        <taxon>Sporothrix</taxon>
    </lineage>
</organism>
<protein>
    <submittedName>
        <fullName evidence="2">Uncharacterized protein</fullName>
    </submittedName>
</protein>
<reference evidence="2 3" key="2">
    <citation type="journal article" date="2015" name="Eukaryot. Cell">
        <title>Asexual propagation of a virulent clone complex in a human and feline outbreak of sporotrichosis.</title>
        <authorList>
            <person name="Teixeira Mde M."/>
            <person name="Rodrigues A.M."/>
            <person name="Tsui C.K."/>
            <person name="de Almeida L.G."/>
            <person name="Van Diepeningen A.D."/>
            <person name="van den Ende B.G."/>
            <person name="Fernandes G.F."/>
            <person name="Kano R."/>
            <person name="Hamelin R.C."/>
            <person name="Lopes-Bezerra L.M."/>
            <person name="Vasconcelos A.T."/>
            <person name="de Hoog S."/>
            <person name="de Camargo Z.P."/>
            <person name="Felipe M.S."/>
        </authorList>
    </citation>
    <scope>NUCLEOTIDE SEQUENCE [LARGE SCALE GENOMIC DNA]</scope>
    <source>
        <strain evidence="2 3">1099-18</strain>
    </source>
</reference>
<sequence>MTFRERWSRVVRKSGSTSTMASNDTSVSSSGRSFLGRTFGLRSNRTPSSTANTSVSSSSGRGLGSRGSSTTKGVRTLPGAVGAAASSSSSTSSASGNRDIQHSIGSTIDAALGGRSKKCNKMPTLEDHHDESYVTDNEADFYDGGDLHYSNMTEAQRHQARLNAYRIKFGASRPWRGSFDEISPCNSRRVSLDMGP</sequence>
<name>A0A0F2LZT4_SPOSC</name>
<reference evidence="2 3" key="1">
    <citation type="journal article" date="2014" name="BMC Genomics">
        <title>Comparative genomics of the major fungal agents of human and animal Sporotrichosis: Sporothrix schenckii and Sporothrix brasiliensis.</title>
        <authorList>
            <person name="Teixeira M.M."/>
            <person name="de Almeida L.G."/>
            <person name="Kubitschek-Barreira P."/>
            <person name="Alves F.L."/>
            <person name="Kioshima E.S."/>
            <person name="Abadio A.K."/>
            <person name="Fernandes L."/>
            <person name="Derengowski L.S."/>
            <person name="Ferreira K.S."/>
            <person name="Souza R.C."/>
            <person name="Ruiz J.C."/>
            <person name="de Andrade N.C."/>
            <person name="Paes H.C."/>
            <person name="Nicola A.M."/>
            <person name="Albuquerque P."/>
            <person name="Gerber A.L."/>
            <person name="Martins V.P."/>
            <person name="Peconick L.D."/>
            <person name="Neto A.V."/>
            <person name="Chaucanez C.B."/>
            <person name="Silva P.A."/>
            <person name="Cunha O.L."/>
            <person name="de Oliveira F.F."/>
            <person name="dos Santos T.C."/>
            <person name="Barros A.L."/>
            <person name="Soares M.A."/>
            <person name="de Oliveira L.M."/>
            <person name="Marini M.M."/>
            <person name="Villalobos-Duno H."/>
            <person name="Cunha M.M."/>
            <person name="de Hoog S."/>
            <person name="da Silveira J.F."/>
            <person name="Henrissat B."/>
            <person name="Nino-Vega G.A."/>
            <person name="Cisalpino P.S."/>
            <person name="Mora-Montes H.M."/>
            <person name="Almeida S.R."/>
            <person name="Stajich J.E."/>
            <person name="Lopes-Bezerra L.M."/>
            <person name="Vasconcelos A.T."/>
            <person name="Felipe M.S."/>
        </authorList>
    </citation>
    <scope>NUCLEOTIDE SEQUENCE [LARGE SCALE GENOMIC DNA]</scope>
    <source>
        <strain evidence="2 3">1099-18</strain>
    </source>
</reference>
<dbReference type="OrthoDB" id="4825861at2759"/>
<dbReference type="EMBL" id="AXCR01000010">
    <property type="protein sequence ID" value="KJR82952.1"/>
    <property type="molecule type" value="Genomic_DNA"/>
</dbReference>
<dbReference type="GeneID" id="27666659"/>
<dbReference type="KEGG" id="ssck:SPSK_04580"/>
<comment type="caution">
    <text evidence="2">The sequence shown here is derived from an EMBL/GenBank/DDBJ whole genome shotgun (WGS) entry which is preliminary data.</text>
</comment>
<evidence type="ECO:0000313" key="2">
    <source>
        <dbReference type="EMBL" id="KJR82952.1"/>
    </source>
</evidence>
<dbReference type="VEuPathDB" id="FungiDB:SPSK_04580"/>
<proteinExistence type="predicted"/>
<feature type="compositionally biased region" description="Low complexity" evidence="1">
    <location>
        <begin position="83"/>
        <end position="95"/>
    </location>
</feature>
<dbReference type="AlphaFoldDB" id="A0A0F2LZT4"/>
<accession>A0A0F2LZT4</accession>
<evidence type="ECO:0000256" key="1">
    <source>
        <dbReference type="SAM" id="MobiDB-lite"/>
    </source>
</evidence>
<feature type="region of interest" description="Disordered" evidence="1">
    <location>
        <begin position="1"/>
        <end position="100"/>
    </location>
</feature>
<gene>
    <name evidence="2" type="ORF">SPSK_04580</name>
</gene>
<evidence type="ECO:0000313" key="3">
    <source>
        <dbReference type="Proteomes" id="UP000033710"/>
    </source>
</evidence>
<feature type="compositionally biased region" description="Low complexity" evidence="1">
    <location>
        <begin position="46"/>
        <end position="73"/>
    </location>
</feature>
<feature type="compositionally biased region" description="Polar residues" evidence="1">
    <location>
        <begin position="14"/>
        <end position="32"/>
    </location>
</feature>